<accession>A0A8E6B9R8</accession>
<dbReference type="Pfam" id="PF07804">
    <property type="entry name" value="HipA_C"/>
    <property type="match status" value="1"/>
</dbReference>
<dbReference type="Proteomes" id="UP000676194">
    <property type="component" value="Chromosome"/>
</dbReference>
<name>A0A8E6B9R8_9BACT</name>
<evidence type="ECO:0000256" key="1">
    <source>
        <dbReference type="ARBA" id="ARBA00010164"/>
    </source>
</evidence>
<protein>
    <submittedName>
        <fullName evidence="5">HipA domain-containing protein</fullName>
    </submittedName>
</protein>
<evidence type="ECO:0000313" key="5">
    <source>
        <dbReference type="EMBL" id="QVL34351.1"/>
    </source>
</evidence>
<proteinExistence type="inferred from homology"/>
<dbReference type="EMBL" id="CP074694">
    <property type="protein sequence ID" value="QVL34351.1"/>
    <property type="molecule type" value="Genomic_DNA"/>
</dbReference>
<evidence type="ECO:0000313" key="6">
    <source>
        <dbReference type="Proteomes" id="UP000676194"/>
    </source>
</evidence>
<dbReference type="Gene3D" id="1.10.1070.20">
    <property type="match status" value="1"/>
</dbReference>
<evidence type="ECO:0000256" key="2">
    <source>
        <dbReference type="ARBA" id="ARBA00022679"/>
    </source>
</evidence>
<dbReference type="GO" id="GO:0005829">
    <property type="term" value="C:cytosol"/>
    <property type="evidence" value="ECO:0007669"/>
    <property type="project" value="TreeGrafter"/>
</dbReference>
<evidence type="ECO:0000256" key="3">
    <source>
        <dbReference type="ARBA" id="ARBA00022777"/>
    </source>
</evidence>
<dbReference type="GO" id="GO:0004674">
    <property type="term" value="F:protein serine/threonine kinase activity"/>
    <property type="evidence" value="ECO:0007669"/>
    <property type="project" value="TreeGrafter"/>
</dbReference>
<comment type="similarity">
    <text evidence="1">Belongs to the HipA Ser/Thr kinase family.</text>
</comment>
<evidence type="ECO:0000259" key="4">
    <source>
        <dbReference type="Pfam" id="PF07804"/>
    </source>
</evidence>
<dbReference type="PANTHER" id="PTHR37419">
    <property type="entry name" value="SERINE/THREONINE-PROTEIN KINASE TOXIN HIPA"/>
    <property type="match status" value="1"/>
</dbReference>
<dbReference type="InterPro" id="IPR012893">
    <property type="entry name" value="HipA-like_C"/>
</dbReference>
<dbReference type="AlphaFoldDB" id="A0A8E6B9R8"/>
<keyword evidence="6" id="KW-1185">Reference proteome</keyword>
<dbReference type="KEGG" id="tsph:KIH39_10725"/>
<dbReference type="InterPro" id="IPR052028">
    <property type="entry name" value="HipA_Ser/Thr_kinase"/>
</dbReference>
<organism evidence="5 6">
    <name type="scientific">Telmatocola sphagniphila</name>
    <dbReference type="NCBI Taxonomy" id="1123043"/>
    <lineage>
        <taxon>Bacteria</taxon>
        <taxon>Pseudomonadati</taxon>
        <taxon>Planctomycetota</taxon>
        <taxon>Planctomycetia</taxon>
        <taxon>Gemmatales</taxon>
        <taxon>Gemmataceae</taxon>
    </lineage>
</organism>
<gene>
    <name evidence="5" type="ORF">KIH39_10725</name>
</gene>
<keyword evidence="3" id="KW-0418">Kinase</keyword>
<feature type="domain" description="HipA-like C-terminal" evidence="4">
    <location>
        <begin position="52"/>
        <end position="291"/>
    </location>
</feature>
<keyword evidence="2" id="KW-0808">Transferase</keyword>
<sequence length="333" mass="38204">MNGCPSCFKSGHNTFCTSCRKRLFNGKKVSHILPFSRPAYNEAKLKVTPERMSISGIQTKMSLVLEGTQLKMVESGGQYILKPIPLGQFQRLEVTPLNEHLTMQLARQIFDIDVADNTLVQFEDGQPAYLVRRFDVQADGRRSLKEDFAQIGNLSEENRGQNYKYDFSYEEIGELIRQYVAVHALDLERFFTLVVFNYLVNNGDAHAKNFSLMRDENTGEYRLSPAYDLLNTRLHVPLESRTALDLFKENYETDSFKANGFYAHDDFVEFARRLNLVEGRYQRILKKSTDRIGEVFEFIDKSQLPADCKTLYREHVTAAANAIGYSLARSQKG</sequence>
<dbReference type="RefSeq" id="WP_213499321.1">
    <property type="nucleotide sequence ID" value="NZ_CP074694.1"/>
</dbReference>
<dbReference type="PANTHER" id="PTHR37419:SF1">
    <property type="entry name" value="SERINE_THREONINE-PROTEIN KINASE TOXIN HIPA"/>
    <property type="match status" value="1"/>
</dbReference>
<reference evidence="5" key="1">
    <citation type="submission" date="2021-05" db="EMBL/GenBank/DDBJ databases">
        <title>Complete genome sequence of the cellulolytic planctomycete Telmatocola sphagniphila SP2T and characterization of the first cellulase from planctomycetes.</title>
        <authorList>
            <person name="Rakitin A.L."/>
            <person name="Beletsky A.V."/>
            <person name="Naumoff D.G."/>
            <person name="Kulichevskaya I.S."/>
            <person name="Mardanov A.V."/>
            <person name="Ravin N.V."/>
            <person name="Dedysh S.N."/>
        </authorList>
    </citation>
    <scope>NUCLEOTIDE SEQUENCE</scope>
    <source>
        <strain evidence="5">SP2T</strain>
    </source>
</reference>